<keyword evidence="3" id="KW-0833">Ubl conjugation pathway</keyword>
<gene>
    <name evidence="7" type="ORF">OUZ56_030186</name>
</gene>
<feature type="domain" description="Ubiquitin fusion degradation protein UFD1 N-terminal subdomain 2" evidence="6">
    <location>
        <begin position="103"/>
        <end position="177"/>
    </location>
</feature>
<accession>A0ABQ9ZQK3</accession>
<keyword evidence="8" id="KW-1185">Reference proteome</keyword>
<dbReference type="InterPro" id="IPR055418">
    <property type="entry name" value="UFD1_N2"/>
</dbReference>
<dbReference type="Gene3D" id="2.40.40.50">
    <property type="entry name" value="Ubiquitin fusion degradation protein UFD1, N-terminal domain"/>
    <property type="match status" value="1"/>
</dbReference>
<evidence type="ECO:0000259" key="4">
    <source>
        <dbReference type="Pfam" id="PF00888"/>
    </source>
</evidence>
<comment type="similarity">
    <text evidence="2">Belongs to the UFD1 family.</text>
</comment>
<dbReference type="Pfam" id="PF24842">
    <property type="entry name" value="UFD1_N2"/>
    <property type="match status" value="1"/>
</dbReference>
<feature type="domain" description="Ubiquitin fusion degradation protein UFD1 N-terminal subdomain 1" evidence="5">
    <location>
        <begin position="10"/>
        <end position="101"/>
    </location>
</feature>
<dbReference type="PANTHER" id="PTHR12555">
    <property type="entry name" value="UBIQUITIN FUSION DEGRADATON PROTEIN 1"/>
    <property type="match status" value="1"/>
</dbReference>
<dbReference type="Gene3D" id="3.10.330.10">
    <property type="match status" value="1"/>
</dbReference>
<evidence type="ECO:0000259" key="6">
    <source>
        <dbReference type="Pfam" id="PF24842"/>
    </source>
</evidence>
<dbReference type="SUPFAM" id="SSF74788">
    <property type="entry name" value="Cullin repeat-like"/>
    <property type="match status" value="1"/>
</dbReference>
<evidence type="ECO:0000256" key="2">
    <source>
        <dbReference type="ARBA" id="ARBA00006043"/>
    </source>
</evidence>
<dbReference type="InterPro" id="IPR016159">
    <property type="entry name" value="Cullin_repeat-like_dom_sf"/>
</dbReference>
<dbReference type="Pfam" id="PF03152">
    <property type="entry name" value="UFD1_N1"/>
    <property type="match status" value="1"/>
</dbReference>
<dbReference type="Proteomes" id="UP001234178">
    <property type="component" value="Unassembled WGS sequence"/>
</dbReference>
<name>A0ABQ9ZQK3_9CRUS</name>
<dbReference type="PANTHER" id="PTHR12555:SF13">
    <property type="entry name" value="UBIQUITIN RECOGNITION FACTOR IN ER-ASSOCIATED DEGRADATION PROTEIN 1"/>
    <property type="match status" value="1"/>
</dbReference>
<dbReference type="InterPro" id="IPR001373">
    <property type="entry name" value="Cullin_N"/>
</dbReference>
<evidence type="ECO:0000313" key="7">
    <source>
        <dbReference type="EMBL" id="KAK4015199.1"/>
    </source>
</evidence>
<organism evidence="7 8">
    <name type="scientific">Daphnia magna</name>
    <dbReference type="NCBI Taxonomy" id="35525"/>
    <lineage>
        <taxon>Eukaryota</taxon>
        <taxon>Metazoa</taxon>
        <taxon>Ecdysozoa</taxon>
        <taxon>Arthropoda</taxon>
        <taxon>Crustacea</taxon>
        <taxon>Branchiopoda</taxon>
        <taxon>Diplostraca</taxon>
        <taxon>Cladocera</taxon>
        <taxon>Anomopoda</taxon>
        <taxon>Daphniidae</taxon>
        <taxon>Daphnia</taxon>
    </lineage>
</organism>
<comment type="similarity">
    <text evidence="1">Belongs to the cullin family.</text>
</comment>
<reference evidence="7 8" key="1">
    <citation type="journal article" date="2023" name="Nucleic Acids Res.">
        <title>The hologenome of Daphnia magna reveals possible DNA methylation and microbiome-mediated evolution of the host genome.</title>
        <authorList>
            <person name="Chaturvedi A."/>
            <person name="Li X."/>
            <person name="Dhandapani V."/>
            <person name="Marshall H."/>
            <person name="Kissane S."/>
            <person name="Cuenca-Cambronero M."/>
            <person name="Asole G."/>
            <person name="Calvet F."/>
            <person name="Ruiz-Romero M."/>
            <person name="Marangio P."/>
            <person name="Guigo R."/>
            <person name="Rago D."/>
            <person name="Mirbahai L."/>
            <person name="Eastwood N."/>
            <person name="Colbourne J.K."/>
            <person name="Zhou J."/>
            <person name="Mallon E."/>
            <person name="Orsini L."/>
        </authorList>
    </citation>
    <scope>NUCLEOTIDE SEQUENCE [LARGE SCALE GENOMIC DNA]</scope>
    <source>
        <strain evidence="7">LRV0_1</strain>
    </source>
</reference>
<dbReference type="Pfam" id="PF00888">
    <property type="entry name" value="Cullin"/>
    <property type="match status" value="1"/>
</dbReference>
<dbReference type="InterPro" id="IPR042299">
    <property type="entry name" value="Ufd1-like_Nn"/>
</dbReference>
<evidence type="ECO:0000313" key="8">
    <source>
        <dbReference type="Proteomes" id="UP001234178"/>
    </source>
</evidence>
<dbReference type="InterPro" id="IPR055417">
    <property type="entry name" value="UFD1_N1"/>
</dbReference>
<evidence type="ECO:0000256" key="3">
    <source>
        <dbReference type="ARBA" id="ARBA00022786"/>
    </source>
</evidence>
<evidence type="ECO:0000259" key="5">
    <source>
        <dbReference type="Pfam" id="PF03152"/>
    </source>
</evidence>
<protein>
    <submittedName>
        <fullName evidence="7">Uncharacterized protein</fullName>
    </submittedName>
</protein>
<sequence length="455" mass="51934">MVSMGSKNTVKVSMLPGQERQDVEKGGKIIMPPSALDQLTRLNIVYPMLFKLTNPREGRITHCGVLEFVADEGKIYLPYWMMQNLLLDEGDLLNIESASLPVATFSKFQPQSEDFLDISNPKAVLENALRNFACLTSGDVVAITYNEKVYELRVLETKPGKAVSIIECDMNVEFAPPVGYSEPKKIVKKNQEEHMDTIEPITYEPEDQGFIAFAGQGIRLDGKAHLVSVPKNGVDYMDETVLKFYTQQWEEYQFSSKVLNGVCAYLNRHWVTNAVLKLIEKERNGDPINTRLVSGVMNCYVELGLNEEDQSAKGQNLSVYKDSFENSFLEDTERFYTRESAEFLRHNPVTEYMKRAEQRLTEEQKRVQTYLHEATLDKLSKTCEKVLIEKHLEIFQAEFQHLLADDKHDDLGRMYQLVSRISEGLTELRTLLEDHTTQQGLSAIEREGEAAHNDP</sequence>
<evidence type="ECO:0000256" key="1">
    <source>
        <dbReference type="ARBA" id="ARBA00006019"/>
    </source>
</evidence>
<feature type="domain" description="Cullin N-terminal" evidence="4">
    <location>
        <begin position="271"/>
        <end position="447"/>
    </location>
</feature>
<dbReference type="EMBL" id="JAOYFB010000005">
    <property type="protein sequence ID" value="KAK4015199.1"/>
    <property type="molecule type" value="Genomic_DNA"/>
</dbReference>
<proteinExistence type="inferred from homology"/>
<comment type="caution">
    <text evidence="7">The sequence shown here is derived from an EMBL/GenBank/DDBJ whole genome shotgun (WGS) entry which is preliminary data.</text>
</comment>
<dbReference type="Gene3D" id="1.20.1310.10">
    <property type="entry name" value="Cullin Repeats"/>
    <property type="match status" value="2"/>
</dbReference>
<dbReference type="InterPro" id="IPR004854">
    <property type="entry name" value="Ufd1-like"/>
</dbReference>